<evidence type="ECO:0000313" key="4">
    <source>
        <dbReference type="Proteomes" id="UP000279972"/>
    </source>
</evidence>
<protein>
    <submittedName>
        <fullName evidence="2">Uncharacterized protein</fullName>
    </submittedName>
</protein>
<dbReference type="AlphaFoldDB" id="A0A3G6RPG9"/>
<dbReference type="KEGG" id="clac:EG342_17310"/>
<dbReference type="EMBL" id="PPEH01000005">
    <property type="protein sequence ID" value="PNW13176.1"/>
    <property type="molecule type" value="Genomic_DNA"/>
</dbReference>
<proteinExistence type="predicted"/>
<reference evidence="2 3" key="1">
    <citation type="submission" date="2018-01" db="EMBL/GenBank/DDBJ databases">
        <title>Draft genome sequences of Chryseobacterium lactis NCTC11390, Chryseobacterium oncorhynchi 701B-08, and Chryseobacterium viscerum 687B-08.</title>
        <authorList>
            <person name="Jeong J.-J."/>
            <person name="Lee Y.J."/>
            <person name="Park B."/>
            <person name="Choi I.-G."/>
            <person name="Kim K.D."/>
        </authorList>
    </citation>
    <scope>NUCLEOTIDE SEQUENCE [LARGE SCALE GENOMIC DNA]</scope>
    <source>
        <strain evidence="2 3">NCTC11390</strain>
    </source>
</reference>
<name>A0A3G6RPG9_CHRLC</name>
<evidence type="ECO:0000313" key="2">
    <source>
        <dbReference type="EMBL" id="PNW13176.1"/>
    </source>
</evidence>
<dbReference type="RefSeq" id="WP_103292578.1">
    <property type="nucleotide sequence ID" value="NZ_CP033924.1"/>
</dbReference>
<reference evidence="1 4" key="2">
    <citation type="submission" date="2018-11" db="EMBL/GenBank/DDBJ databases">
        <title>Proposal to divide the Flavobacteriaceae and reorganize its genera based on Amino Acid Identity values calculated from whole genome sequences.</title>
        <authorList>
            <person name="Nicholson A.C."/>
            <person name="Gulvik C.A."/>
            <person name="Whitney A.M."/>
            <person name="Humrighouse B.W."/>
            <person name="Bell M."/>
            <person name="Holmes B."/>
            <person name="Steigerwalt A.G."/>
            <person name="Villarma A."/>
            <person name="Sheth M."/>
            <person name="Batra D."/>
            <person name="Pryor J."/>
            <person name="Bernardet J.-F."/>
            <person name="Hugo C."/>
            <person name="Kampfer P."/>
            <person name="Newman J."/>
            <person name="McQuiston J.R."/>
        </authorList>
    </citation>
    <scope>NUCLEOTIDE SEQUENCE [LARGE SCALE GENOMIC DNA]</scope>
    <source>
        <strain evidence="1 4">KC_1864</strain>
    </source>
</reference>
<accession>A0A3G6RPG9</accession>
<dbReference type="Proteomes" id="UP000279972">
    <property type="component" value="Chromosome"/>
</dbReference>
<evidence type="ECO:0000313" key="1">
    <source>
        <dbReference type="EMBL" id="AZA83530.1"/>
    </source>
</evidence>
<dbReference type="EMBL" id="CP033924">
    <property type="protein sequence ID" value="AZA83530.1"/>
    <property type="molecule type" value="Genomic_DNA"/>
</dbReference>
<gene>
    <name evidence="2" type="ORF">C1637_15255</name>
    <name evidence="1" type="ORF">EG342_17310</name>
</gene>
<keyword evidence="4" id="KW-1185">Reference proteome</keyword>
<evidence type="ECO:0000313" key="3">
    <source>
        <dbReference type="Proteomes" id="UP000236262"/>
    </source>
</evidence>
<dbReference type="Proteomes" id="UP000236262">
    <property type="component" value="Unassembled WGS sequence"/>
</dbReference>
<sequence>MAPALLAIFPKAPEMAAPPMAPPSTALHVFCQSHFPGLKFLEKTKVEIFLLLFYSLIIDFYKQLVDFKLKEKTPCLLHV</sequence>
<organism evidence="2 3">
    <name type="scientific">Chryseobacterium lactis</name>
    <dbReference type="NCBI Taxonomy" id="1241981"/>
    <lineage>
        <taxon>Bacteria</taxon>
        <taxon>Pseudomonadati</taxon>
        <taxon>Bacteroidota</taxon>
        <taxon>Flavobacteriia</taxon>
        <taxon>Flavobacteriales</taxon>
        <taxon>Weeksellaceae</taxon>
        <taxon>Chryseobacterium group</taxon>
        <taxon>Chryseobacterium</taxon>
    </lineage>
</organism>